<dbReference type="EMBL" id="MFQE01000077">
    <property type="protein sequence ID" value="OGH69548.1"/>
    <property type="molecule type" value="Genomic_DNA"/>
</dbReference>
<dbReference type="STRING" id="1798683.A3C90_00330"/>
<accession>A0A1F6MDC9</accession>
<proteinExistence type="predicted"/>
<dbReference type="InterPro" id="IPR053180">
    <property type="entry name" value="Ca-binding_acidic-repeat"/>
</dbReference>
<dbReference type="Proteomes" id="UP000177457">
    <property type="component" value="Unassembled WGS sequence"/>
</dbReference>
<sequence>MFQISNESSFAGLSFVPVLRVSDWTLTAGSGEKTVYVRFKDASGDTTTTVKRIMYKEPLRYIPEGTAIKGQGSAVYYFGFDGKIHPFLNSQTFQSWYPDFTKIVYVSDVKLRTYPIGLSMCVRPGTWLVKFLSLPRVYAPEPGCSLRPLRSEVEAFILYGTDWQKRIVEFDPFAASIYKVTSFDVSDKAKNIVDKDRDGLDSAKEASFGSSDAAEDTDSDFLSDFEEIEYWFSDPNDADSDDDGVKDGREIAEKASPLGGDAIREVPANTYVHPVGSLLRDVAGKFYYLARDGTLKSVSTRSTDVNFTSNNFQERFAVWPPIRFKTTPPEAGSIGRASLEALRPKQTDAAGNVVDL</sequence>
<gene>
    <name evidence="1" type="ORF">A3C90_00330</name>
</gene>
<evidence type="ECO:0000313" key="2">
    <source>
        <dbReference type="Proteomes" id="UP000177457"/>
    </source>
</evidence>
<comment type="caution">
    <text evidence="1">The sequence shown here is derived from an EMBL/GenBank/DDBJ whole genome shotgun (WGS) entry which is preliminary data.</text>
</comment>
<organism evidence="1 2">
    <name type="scientific">Candidatus Magasanikbacteria bacterium RIFCSPHIGHO2_02_FULL_51_14</name>
    <dbReference type="NCBI Taxonomy" id="1798683"/>
    <lineage>
        <taxon>Bacteria</taxon>
        <taxon>Candidatus Magasanikiibacteriota</taxon>
    </lineage>
</organism>
<dbReference type="PANTHER" id="PTHR37467">
    <property type="entry name" value="EXPORTED CALCIUM-BINDING GLYCOPROTEIN-RELATED"/>
    <property type="match status" value="1"/>
</dbReference>
<dbReference type="PANTHER" id="PTHR37467:SF1">
    <property type="entry name" value="EXPORTED CALCIUM-BINDING GLYCOPROTEIN"/>
    <property type="match status" value="1"/>
</dbReference>
<protein>
    <submittedName>
        <fullName evidence="1">Uncharacterized protein</fullName>
    </submittedName>
</protein>
<name>A0A1F6MDC9_9BACT</name>
<evidence type="ECO:0000313" key="1">
    <source>
        <dbReference type="EMBL" id="OGH69548.1"/>
    </source>
</evidence>
<dbReference type="AlphaFoldDB" id="A0A1F6MDC9"/>
<reference evidence="1 2" key="1">
    <citation type="journal article" date="2016" name="Nat. Commun.">
        <title>Thousands of microbial genomes shed light on interconnected biogeochemical processes in an aquifer system.</title>
        <authorList>
            <person name="Anantharaman K."/>
            <person name="Brown C.T."/>
            <person name="Hug L.A."/>
            <person name="Sharon I."/>
            <person name="Castelle C.J."/>
            <person name="Probst A.J."/>
            <person name="Thomas B.C."/>
            <person name="Singh A."/>
            <person name="Wilkins M.J."/>
            <person name="Karaoz U."/>
            <person name="Brodie E.L."/>
            <person name="Williams K.H."/>
            <person name="Hubbard S.S."/>
            <person name="Banfield J.F."/>
        </authorList>
    </citation>
    <scope>NUCLEOTIDE SEQUENCE [LARGE SCALE GENOMIC DNA]</scope>
</reference>